<name>A0AA95DDU2_STREE</name>
<evidence type="ECO:0000313" key="2">
    <source>
        <dbReference type="Proteomes" id="UP000298847"/>
    </source>
</evidence>
<organism evidence="1 2">
    <name type="scientific">Streptococcus pneumoniae</name>
    <dbReference type="NCBI Taxonomy" id="1313"/>
    <lineage>
        <taxon>Bacteria</taxon>
        <taxon>Bacillati</taxon>
        <taxon>Bacillota</taxon>
        <taxon>Bacilli</taxon>
        <taxon>Lactobacillales</taxon>
        <taxon>Streptococcaceae</taxon>
        <taxon>Streptococcus</taxon>
    </lineage>
</organism>
<dbReference type="Gene3D" id="3.30.1490.390">
    <property type="match status" value="1"/>
</dbReference>
<accession>A0AA95DDU2</accession>
<sequence length="71" mass="8409">MFELTYKDCYHVERTLKYEDHEALMLTLSGCVTLPDTLYVTSLTFRGQKVYQGLVEDLYRFLSHADFLHQN</sequence>
<evidence type="ECO:0000313" key="1">
    <source>
        <dbReference type="EMBL" id="VQD10313.1"/>
    </source>
</evidence>
<dbReference type="AlphaFoldDB" id="A0AA95DDU2"/>
<comment type="caution">
    <text evidence="1">The sequence shown here is derived from an EMBL/GenBank/DDBJ whole genome shotgun (WGS) entry which is preliminary data.</text>
</comment>
<proteinExistence type="predicted"/>
<protein>
    <submittedName>
        <fullName evidence="1">Uncharacterized protein</fullName>
    </submittedName>
</protein>
<dbReference type="Pfam" id="PF15507">
    <property type="entry name" value="DUF4649"/>
    <property type="match status" value="1"/>
</dbReference>
<dbReference type="InterPro" id="IPR027879">
    <property type="entry name" value="DUF4649"/>
</dbReference>
<dbReference type="RefSeq" id="WP_061366452.1">
    <property type="nucleotide sequence ID" value="NZ_FIWC01000044.1"/>
</dbReference>
<gene>
    <name evidence="1" type="ORF">SAMEA3354366_02161</name>
</gene>
<dbReference type="EMBL" id="CAAXWD010000013">
    <property type="protein sequence ID" value="VQD10313.1"/>
    <property type="molecule type" value="Genomic_DNA"/>
</dbReference>
<reference evidence="1 2" key="1">
    <citation type="submission" date="2019-04" db="EMBL/GenBank/DDBJ databases">
        <authorList>
            <consortium name="Pathogen Informatics"/>
        </authorList>
    </citation>
    <scope>NUCLEOTIDE SEQUENCE [LARGE SCALE GENOMIC DNA]</scope>
    <source>
        <strain evidence="1 2">GPSC22</strain>
    </source>
</reference>
<dbReference type="Proteomes" id="UP000298847">
    <property type="component" value="Unassembled WGS sequence"/>
</dbReference>